<keyword evidence="6" id="KW-0460">Magnesium</keyword>
<keyword evidence="5" id="KW-0067">ATP-binding</keyword>
<dbReference type="PANTHER" id="PTHR11136:SF0">
    <property type="entry name" value="DIHYDROFOLATE SYNTHETASE-RELATED"/>
    <property type="match status" value="1"/>
</dbReference>
<name>A0A8T2S7W9_CERRI</name>
<dbReference type="InterPro" id="IPR001645">
    <property type="entry name" value="Folylpolyglutamate_synth"/>
</dbReference>
<evidence type="ECO:0000256" key="2">
    <source>
        <dbReference type="ARBA" id="ARBA00022598"/>
    </source>
</evidence>
<keyword evidence="3" id="KW-0479">Metal-binding</keyword>
<accession>A0A8T2S7W9</accession>
<comment type="similarity">
    <text evidence="1">Belongs to the folylpolyglutamate synthase family.</text>
</comment>
<evidence type="ECO:0000259" key="7">
    <source>
        <dbReference type="Pfam" id="PF02875"/>
    </source>
</evidence>
<evidence type="ECO:0008006" key="11">
    <source>
        <dbReference type="Google" id="ProtNLM"/>
    </source>
</evidence>
<dbReference type="OMA" id="NLGWRIS"/>
<dbReference type="InterPro" id="IPR036565">
    <property type="entry name" value="Mur-like_cat_sf"/>
</dbReference>
<dbReference type="InterPro" id="IPR036615">
    <property type="entry name" value="Mur_ligase_C_dom_sf"/>
</dbReference>
<dbReference type="InterPro" id="IPR013221">
    <property type="entry name" value="Mur_ligase_cen"/>
</dbReference>
<dbReference type="Gene3D" id="3.90.190.20">
    <property type="entry name" value="Mur ligase, C-terminal domain"/>
    <property type="match status" value="1"/>
</dbReference>
<reference evidence="9" key="1">
    <citation type="submission" date="2021-08" db="EMBL/GenBank/DDBJ databases">
        <title>WGS assembly of Ceratopteris richardii.</title>
        <authorList>
            <person name="Marchant D.B."/>
            <person name="Chen G."/>
            <person name="Jenkins J."/>
            <person name="Shu S."/>
            <person name="Leebens-Mack J."/>
            <person name="Grimwood J."/>
            <person name="Schmutz J."/>
            <person name="Soltis P."/>
            <person name="Soltis D."/>
            <person name="Chen Z.-H."/>
        </authorList>
    </citation>
    <scope>NUCLEOTIDE SEQUENCE</scope>
    <source>
        <strain evidence="9">Whitten #5841</strain>
        <tissue evidence="9">Leaf</tissue>
    </source>
</reference>
<dbReference type="InterPro" id="IPR018109">
    <property type="entry name" value="Folylpolyglutamate_synth_CS"/>
</dbReference>
<dbReference type="NCBIfam" id="TIGR01499">
    <property type="entry name" value="folC"/>
    <property type="match status" value="1"/>
</dbReference>
<dbReference type="GO" id="GO:0004326">
    <property type="term" value="F:tetrahydrofolylpolyglutamate synthase activity"/>
    <property type="evidence" value="ECO:0007669"/>
    <property type="project" value="InterPro"/>
</dbReference>
<dbReference type="GO" id="GO:0005524">
    <property type="term" value="F:ATP binding"/>
    <property type="evidence" value="ECO:0007669"/>
    <property type="project" value="UniProtKB-KW"/>
</dbReference>
<keyword evidence="10" id="KW-1185">Reference proteome</keyword>
<dbReference type="PANTHER" id="PTHR11136">
    <property type="entry name" value="FOLYLPOLYGLUTAMATE SYNTHASE-RELATED"/>
    <property type="match status" value="1"/>
</dbReference>
<comment type="caution">
    <text evidence="9">The sequence shown here is derived from an EMBL/GenBank/DDBJ whole genome shotgun (WGS) entry which is preliminary data.</text>
</comment>
<gene>
    <name evidence="9" type="ORF">KP509_21G018900</name>
</gene>
<dbReference type="InterPro" id="IPR004101">
    <property type="entry name" value="Mur_ligase_C"/>
</dbReference>
<organism evidence="9 10">
    <name type="scientific">Ceratopteris richardii</name>
    <name type="common">Triangle waterfern</name>
    <dbReference type="NCBI Taxonomy" id="49495"/>
    <lineage>
        <taxon>Eukaryota</taxon>
        <taxon>Viridiplantae</taxon>
        <taxon>Streptophyta</taxon>
        <taxon>Embryophyta</taxon>
        <taxon>Tracheophyta</taxon>
        <taxon>Polypodiopsida</taxon>
        <taxon>Polypodiidae</taxon>
        <taxon>Polypodiales</taxon>
        <taxon>Pteridineae</taxon>
        <taxon>Pteridaceae</taxon>
        <taxon>Parkerioideae</taxon>
        <taxon>Ceratopteris</taxon>
    </lineage>
</organism>
<dbReference type="SUPFAM" id="SSF53623">
    <property type="entry name" value="MurD-like peptide ligases, catalytic domain"/>
    <property type="match status" value="1"/>
</dbReference>
<dbReference type="OrthoDB" id="5212574at2759"/>
<dbReference type="GO" id="GO:0008841">
    <property type="term" value="F:dihydrofolate synthase activity"/>
    <property type="evidence" value="ECO:0007669"/>
    <property type="project" value="TreeGrafter"/>
</dbReference>
<dbReference type="PROSITE" id="PS01012">
    <property type="entry name" value="FOLYLPOLYGLU_SYNT_2"/>
    <property type="match status" value="1"/>
</dbReference>
<evidence type="ECO:0000256" key="3">
    <source>
        <dbReference type="ARBA" id="ARBA00022723"/>
    </source>
</evidence>
<evidence type="ECO:0000256" key="1">
    <source>
        <dbReference type="ARBA" id="ARBA00008276"/>
    </source>
</evidence>
<sequence>MRRRLMVAASSSSYITSCFTSFRARGSPFINAYHHRAFLSRRSTMNPCGDAIYSGPVYPPPPKRESDAVFSVARGMESDTGSGGVLEFLESLKNYEKLGVPKGAGIESADGFDLARMHRLLSALGDPHFRYPAIHVAGTKGKGSTAAFISNILRAQGYFVGSYTSPHILSIHERIIAGKTEVPITQVAFQNLFEDNRKIIEAQIKSEQGALTYFEVLTALAYKYFAQVNVDIAIIEAGLGGARDATNVIPSANLAVAIITNIGKEHLAALGGSLETIALAKSGIIKQGRPVILGGPLDPNIEGLIRQVADSKQSKVICAFGEGIHCKVEDIKLDADNGGAVQCCNLHINPTIYEESLNWNLDNKCLQLQMVGSHQLNNATTAICAILCLRDQGWIVEDDAIWSGLKNTHAIGRFQVMSKAASMKTGCNPSTIVLDGAHTGTSAKVLVSTLKMVFSSEPLALVVAMASDKDHVEFCAQLLAGAAPRVVVVTEVMVAGCRLRSTPACVLADCLNQAAKLQNKKVIHEHANDEIKDSELDSYIIVAESDSIVSGIKKASELLHHVGQKGAICVTGSLHAVSEVLSYLMTN</sequence>
<feature type="domain" description="Mur ligase C-terminal" evidence="7">
    <location>
        <begin position="412"/>
        <end position="526"/>
    </location>
</feature>
<dbReference type="Proteomes" id="UP000825935">
    <property type="component" value="Chromosome 21"/>
</dbReference>
<keyword evidence="4" id="KW-0547">Nucleotide-binding</keyword>
<dbReference type="EMBL" id="CM035426">
    <property type="protein sequence ID" value="KAH7314749.1"/>
    <property type="molecule type" value="Genomic_DNA"/>
</dbReference>
<protein>
    <recommendedName>
        <fullName evidence="11">Mur ligase central domain-containing protein</fullName>
    </recommendedName>
</protein>
<dbReference type="GO" id="GO:0046872">
    <property type="term" value="F:metal ion binding"/>
    <property type="evidence" value="ECO:0007669"/>
    <property type="project" value="UniProtKB-KW"/>
</dbReference>
<dbReference type="AlphaFoldDB" id="A0A8T2S7W9"/>
<dbReference type="PROSITE" id="PS01011">
    <property type="entry name" value="FOLYLPOLYGLU_SYNT_1"/>
    <property type="match status" value="1"/>
</dbReference>
<keyword evidence="2" id="KW-0436">Ligase</keyword>
<evidence type="ECO:0000259" key="8">
    <source>
        <dbReference type="Pfam" id="PF08245"/>
    </source>
</evidence>
<evidence type="ECO:0000256" key="6">
    <source>
        <dbReference type="ARBA" id="ARBA00022842"/>
    </source>
</evidence>
<evidence type="ECO:0000313" key="10">
    <source>
        <dbReference type="Proteomes" id="UP000825935"/>
    </source>
</evidence>
<feature type="domain" description="Mur ligase central" evidence="8">
    <location>
        <begin position="136"/>
        <end position="385"/>
    </location>
</feature>
<evidence type="ECO:0000256" key="5">
    <source>
        <dbReference type="ARBA" id="ARBA00022840"/>
    </source>
</evidence>
<evidence type="ECO:0000313" key="9">
    <source>
        <dbReference type="EMBL" id="KAH7314749.1"/>
    </source>
</evidence>
<dbReference type="SUPFAM" id="SSF53244">
    <property type="entry name" value="MurD-like peptide ligases, peptide-binding domain"/>
    <property type="match status" value="1"/>
</dbReference>
<dbReference type="Gene3D" id="3.40.1190.10">
    <property type="entry name" value="Mur-like, catalytic domain"/>
    <property type="match status" value="1"/>
</dbReference>
<evidence type="ECO:0000256" key="4">
    <source>
        <dbReference type="ARBA" id="ARBA00022741"/>
    </source>
</evidence>
<proteinExistence type="inferred from homology"/>
<dbReference type="Pfam" id="PF08245">
    <property type="entry name" value="Mur_ligase_M"/>
    <property type="match status" value="1"/>
</dbReference>
<dbReference type="Pfam" id="PF02875">
    <property type="entry name" value="Mur_ligase_C"/>
    <property type="match status" value="1"/>
</dbReference>
<dbReference type="GO" id="GO:0005737">
    <property type="term" value="C:cytoplasm"/>
    <property type="evidence" value="ECO:0007669"/>
    <property type="project" value="TreeGrafter"/>
</dbReference>